<keyword evidence="2" id="KW-1185">Reference proteome</keyword>
<dbReference type="SUPFAM" id="SSF52540">
    <property type="entry name" value="P-loop containing nucleoside triphosphate hydrolases"/>
    <property type="match status" value="1"/>
</dbReference>
<gene>
    <name evidence="1" type="ORF">NC998_09780</name>
</gene>
<organism evidence="1 2">
    <name type="scientific">Trichocoleus desertorum GB2-A4</name>
    <dbReference type="NCBI Taxonomy" id="2933944"/>
    <lineage>
        <taxon>Bacteria</taxon>
        <taxon>Bacillati</taxon>
        <taxon>Cyanobacteriota</taxon>
        <taxon>Cyanophyceae</taxon>
        <taxon>Leptolyngbyales</taxon>
        <taxon>Trichocoleusaceae</taxon>
        <taxon>Trichocoleus</taxon>
    </lineage>
</organism>
<accession>A0ABV0J8D9</accession>
<proteinExistence type="predicted"/>
<dbReference type="InterPro" id="IPR027417">
    <property type="entry name" value="P-loop_NTPase"/>
</dbReference>
<dbReference type="InterPro" id="IPR000212">
    <property type="entry name" value="DNA_helicase_UvrD/REP"/>
</dbReference>
<evidence type="ECO:0000313" key="2">
    <source>
        <dbReference type="Proteomes" id="UP001464891"/>
    </source>
</evidence>
<reference evidence="1 2" key="1">
    <citation type="submission" date="2022-04" db="EMBL/GenBank/DDBJ databases">
        <title>Positive selection, recombination, and allopatry shape intraspecific diversity of widespread and dominant cyanobacteria.</title>
        <authorList>
            <person name="Wei J."/>
            <person name="Shu W."/>
            <person name="Hu C."/>
        </authorList>
    </citation>
    <scope>NUCLEOTIDE SEQUENCE [LARGE SCALE GENOMIC DNA]</scope>
    <source>
        <strain evidence="1 2">GB2-A4</strain>
    </source>
</reference>
<dbReference type="Gene3D" id="3.40.50.300">
    <property type="entry name" value="P-loop containing nucleotide triphosphate hydrolases"/>
    <property type="match status" value="2"/>
</dbReference>
<dbReference type="Proteomes" id="UP001464891">
    <property type="component" value="Unassembled WGS sequence"/>
</dbReference>
<name>A0ABV0J8D9_9CYAN</name>
<comment type="caution">
    <text evidence="1">The sequence shown here is derived from an EMBL/GenBank/DDBJ whole genome shotgun (WGS) entry which is preliminary data.</text>
</comment>
<dbReference type="PANTHER" id="PTHR11070">
    <property type="entry name" value="UVRD / RECB / PCRA DNA HELICASE FAMILY MEMBER"/>
    <property type="match status" value="1"/>
</dbReference>
<evidence type="ECO:0000313" key="1">
    <source>
        <dbReference type="EMBL" id="MEP0817385.1"/>
    </source>
</evidence>
<protein>
    <recommendedName>
        <fullName evidence="3">DNA helicase</fullName>
    </recommendedName>
</protein>
<evidence type="ECO:0008006" key="3">
    <source>
        <dbReference type="Google" id="ProtNLM"/>
    </source>
</evidence>
<sequence length="539" mass="61026">MTHQTTVEILPVTLPREIPEGTATNSPIRVIQNLESRVKVLDEEQQKIAFEYPEGPQRLRGLAGTGKTVLFAKRAAKIHAEHPDWNIAFVFFTRSLYQQIIEERIGRYYQELTDRAPNWDKLKVLHAWGAKDQPGFYRTLAIAAGIKPKNVKDVEQEIGKVSPAQAFEYVCNGLERQLVPVPCLYDAVFIDEGQDLPFAFYRLARNTLMAPKRLYWAYDEAQGMGSLTVPEPVQVFGREADGSPVVDLGLGRNHSFFYEGTTIRKSENLNRCYRTPQLLLMVAQAVNMGLLRAEGPLQGVSNQAEWRKLGYEVLEGDFTEASVQAGQQVTIARPADKNLHPIDQENFEAREAIAELLSLQTFVTEAEEQEWIAQQIVNDLRHGLQPSDILITALVGENEKQYWQSFQAKLTAYDVKGFVAGGEPNRNEFVRPGQVTLANIHRAKGNEAWKVYACRFHCATRPLAWKQESELHKRNEAFVALTRSRVWCVVTGLDDPIFEELRQAKAQYPQLKFPAFNKASLRRVNDEQSSEAELELVAG</sequence>
<dbReference type="RefSeq" id="WP_190438420.1">
    <property type="nucleotide sequence ID" value="NZ_JAMPKM010000004.1"/>
</dbReference>
<dbReference type="EMBL" id="JAMPKM010000004">
    <property type="protein sequence ID" value="MEP0817385.1"/>
    <property type="molecule type" value="Genomic_DNA"/>
</dbReference>
<dbReference type="PANTHER" id="PTHR11070:SF2">
    <property type="entry name" value="ATP-DEPENDENT DNA HELICASE SRS2"/>
    <property type="match status" value="1"/>
</dbReference>